<reference evidence="1 2" key="1">
    <citation type="submission" date="2017-03" db="EMBL/GenBank/DDBJ databases">
        <title>Paenibacillus larvae genome sequencing.</title>
        <authorList>
            <person name="Dingman D.W."/>
        </authorList>
    </citation>
    <scope>NUCLEOTIDE SEQUENCE [LARGE SCALE GENOMIC DNA]</scope>
    <source>
        <strain evidence="1 2">SAG 10367</strain>
    </source>
</reference>
<dbReference type="Pfam" id="PF13273">
    <property type="entry name" value="DUF4064"/>
    <property type="match status" value="1"/>
</dbReference>
<evidence type="ECO:0000313" key="1">
    <source>
        <dbReference type="EMBL" id="ARF70651.1"/>
    </source>
</evidence>
<dbReference type="GeneID" id="89153324"/>
<dbReference type="RefSeq" id="WP_077997499.1">
    <property type="nucleotide sequence ID" value="NZ_CP019794.1"/>
</dbReference>
<protein>
    <submittedName>
        <fullName evidence="1">Uncharacterized protein</fullName>
    </submittedName>
</protein>
<name>A0A1V0UZX8_9BACL</name>
<dbReference type="EMBL" id="CP020557">
    <property type="protein sequence ID" value="ARF70651.1"/>
    <property type="molecule type" value="Genomic_DNA"/>
</dbReference>
<gene>
    <name evidence="1" type="ORF">B7C51_24250</name>
</gene>
<dbReference type="Proteomes" id="UP000192727">
    <property type="component" value="Chromosome"/>
</dbReference>
<proteinExistence type="predicted"/>
<accession>A0A1V0UZX8</accession>
<organism evidence="1 2">
    <name type="scientific">Paenibacillus larvae subsp. pulvifaciens</name>
    <dbReference type="NCBI Taxonomy" id="1477"/>
    <lineage>
        <taxon>Bacteria</taxon>
        <taxon>Bacillati</taxon>
        <taxon>Bacillota</taxon>
        <taxon>Bacilli</taxon>
        <taxon>Bacillales</taxon>
        <taxon>Paenibacillaceae</taxon>
        <taxon>Paenibacillus</taxon>
    </lineage>
</organism>
<evidence type="ECO:0000313" key="2">
    <source>
        <dbReference type="Proteomes" id="UP000192727"/>
    </source>
</evidence>
<dbReference type="AlphaFoldDB" id="A0A1V0UZX8"/>
<sequence>MQKLRIYVNLVLSHFITPRIFRILCPNIILTEGYEYGSFHFLEPSFLHNYTDSTALGASGAQSVGTLGFVAILFSILGIIGAAMSKAKPKLAGIFMVVAGIGGFISVSMLYILSAVLLIIGGCMGLFKKTDKAAPTESA</sequence>
<dbReference type="InterPro" id="IPR025273">
    <property type="entry name" value="DUF4064"/>
</dbReference>